<evidence type="ECO:0000259" key="7">
    <source>
        <dbReference type="Pfam" id="PF02656"/>
    </source>
</evidence>
<feature type="compositionally biased region" description="Low complexity" evidence="5">
    <location>
        <begin position="40"/>
        <end position="53"/>
    </location>
</feature>
<dbReference type="OrthoDB" id="199599at2759"/>
<evidence type="ECO:0000256" key="3">
    <source>
        <dbReference type="ARBA" id="ARBA00022989"/>
    </source>
</evidence>
<name>A0A1L9TUC4_9EURO</name>
<feature type="region of interest" description="Disordered" evidence="5">
    <location>
        <begin position="1"/>
        <end position="106"/>
    </location>
</feature>
<evidence type="ECO:0000313" key="9">
    <source>
        <dbReference type="Proteomes" id="UP000184356"/>
    </source>
</evidence>
<dbReference type="VEuPathDB" id="FungiDB:ASPSYDRAFT_144671"/>
<dbReference type="EMBL" id="KV878583">
    <property type="protein sequence ID" value="OJJ63037.1"/>
    <property type="molecule type" value="Genomic_DNA"/>
</dbReference>
<keyword evidence="2 6" id="KW-0812">Transmembrane</keyword>
<feature type="transmembrane region" description="Helical" evidence="6">
    <location>
        <begin position="180"/>
        <end position="200"/>
    </location>
</feature>
<organism evidence="8 9">
    <name type="scientific">Aspergillus sydowii CBS 593.65</name>
    <dbReference type="NCBI Taxonomy" id="1036612"/>
    <lineage>
        <taxon>Eukaryota</taxon>
        <taxon>Fungi</taxon>
        <taxon>Dikarya</taxon>
        <taxon>Ascomycota</taxon>
        <taxon>Pezizomycotina</taxon>
        <taxon>Eurotiomycetes</taxon>
        <taxon>Eurotiomycetidae</taxon>
        <taxon>Eurotiales</taxon>
        <taxon>Aspergillaceae</taxon>
        <taxon>Aspergillus</taxon>
        <taxon>Aspergillus subgen. Nidulantes</taxon>
    </lineage>
</organism>
<protein>
    <recommendedName>
        <fullName evidence="7">DUF202 domain-containing protein</fullName>
    </recommendedName>
</protein>
<keyword evidence="9" id="KW-1185">Reference proteome</keyword>
<evidence type="ECO:0000256" key="4">
    <source>
        <dbReference type="ARBA" id="ARBA00023136"/>
    </source>
</evidence>
<dbReference type="Pfam" id="PF02656">
    <property type="entry name" value="DUF202"/>
    <property type="match status" value="1"/>
</dbReference>
<evidence type="ECO:0000256" key="2">
    <source>
        <dbReference type="ARBA" id="ARBA00022692"/>
    </source>
</evidence>
<dbReference type="STRING" id="1036612.A0A1L9TUC4"/>
<dbReference type="RefSeq" id="XP_040706843.1">
    <property type="nucleotide sequence ID" value="XM_040841453.1"/>
</dbReference>
<dbReference type="InterPro" id="IPR052053">
    <property type="entry name" value="IM_YidH-like"/>
</dbReference>
<feature type="transmembrane region" description="Helical" evidence="6">
    <location>
        <begin position="139"/>
        <end position="160"/>
    </location>
</feature>
<keyword evidence="4 6" id="KW-0472">Membrane</keyword>
<evidence type="ECO:0000256" key="1">
    <source>
        <dbReference type="ARBA" id="ARBA00004127"/>
    </source>
</evidence>
<accession>A0A1L9TUC4</accession>
<keyword evidence="3 6" id="KW-1133">Transmembrane helix</keyword>
<feature type="domain" description="DUF202" evidence="7">
    <location>
        <begin position="130"/>
        <end position="204"/>
    </location>
</feature>
<dbReference type="PANTHER" id="PTHR34187">
    <property type="entry name" value="FGR18P"/>
    <property type="match status" value="1"/>
</dbReference>
<evidence type="ECO:0000256" key="6">
    <source>
        <dbReference type="SAM" id="Phobius"/>
    </source>
</evidence>
<dbReference type="GeneID" id="63757526"/>
<gene>
    <name evidence="8" type="ORF">ASPSYDRAFT_144671</name>
</gene>
<reference evidence="9" key="1">
    <citation type="journal article" date="2017" name="Genome Biol.">
        <title>Comparative genomics reveals high biological diversity and specific adaptations in the industrially and medically important fungal genus Aspergillus.</title>
        <authorList>
            <person name="de Vries R.P."/>
            <person name="Riley R."/>
            <person name="Wiebenga A."/>
            <person name="Aguilar-Osorio G."/>
            <person name="Amillis S."/>
            <person name="Uchima C.A."/>
            <person name="Anderluh G."/>
            <person name="Asadollahi M."/>
            <person name="Askin M."/>
            <person name="Barry K."/>
            <person name="Battaglia E."/>
            <person name="Bayram O."/>
            <person name="Benocci T."/>
            <person name="Braus-Stromeyer S.A."/>
            <person name="Caldana C."/>
            <person name="Canovas D."/>
            <person name="Cerqueira G.C."/>
            <person name="Chen F."/>
            <person name="Chen W."/>
            <person name="Choi C."/>
            <person name="Clum A."/>
            <person name="Dos Santos R.A."/>
            <person name="Damasio A.R."/>
            <person name="Diallinas G."/>
            <person name="Emri T."/>
            <person name="Fekete E."/>
            <person name="Flipphi M."/>
            <person name="Freyberg S."/>
            <person name="Gallo A."/>
            <person name="Gournas C."/>
            <person name="Habgood R."/>
            <person name="Hainaut M."/>
            <person name="Harispe M.L."/>
            <person name="Henrissat B."/>
            <person name="Hilden K.S."/>
            <person name="Hope R."/>
            <person name="Hossain A."/>
            <person name="Karabika E."/>
            <person name="Karaffa L."/>
            <person name="Karanyi Z."/>
            <person name="Krasevec N."/>
            <person name="Kuo A."/>
            <person name="Kusch H."/>
            <person name="LaButti K."/>
            <person name="Lagendijk E.L."/>
            <person name="Lapidus A."/>
            <person name="Levasseur A."/>
            <person name="Lindquist E."/>
            <person name="Lipzen A."/>
            <person name="Logrieco A.F."/>
            <person name="MacCabe A."/>
            <person name="Maekelae M.R."/>
            <person name="Malavazi I."/>
            <person name="Melin P."/>
            <person name="Meyer V."/>
            <person name="Mielnichuk N."/>
            <person name="Miskei M."/>
            <person name="Molnar A.P."/>
            <person name="Mule G."/>
            <person name="Ngan C.Y."/>
            <person name="Orejas M."/>
            <person name="Orosz E."/>
            <person name="Ouedraogo J.P."/>
            <person name="Overkamp K.M."/>
            <person name="Park H.-S."/>
            <person name="Perrone G."/>
            <person name="Piumi F."/>
            <person name="Punt P.J."/>
            <person name="Ram A.F."/>
            <person name="Ramon A."/>
            <person name="Rauscher S."/>
            <person name="Record E."/>
            <person name="Riano-Pachon D.M."/>
            <person name="Robert V."/>
            <person name="Roehrig J."/>
            <person name="Ruller R."/>
            <person name="Salamov A."/>
            <person name="Salih N.S."/>
            <person name="Samson R.A."/>
            <person name="Sandor E."/>
            <person name="Sanguinetti M."/>
            <person name="Schuetze T."/>
            <person name="Sepcic K."/>
            <person name="Shelest E."/>
            <person name="Sherlock G."/>
            <person name="Sophianopoulou V."/>
            <person name="Squina F.M."/>
            <person name="Sun H."/>
            <person name="Susca A."/>
            <person name="Todd R.B."/>
            <person name="Tsang A."/>
            <person name="Unkles S.E."/>
            <person name="van de Wiele N."/>
            <person name="van Rossen-Uffink D."/>
            <person name="Oliveira J.V."/>
            <person name="Vesth T.C."/>
            <person name="Visser J."/>
            <person name="Yu J.-H."/>
            <person name="Zhou M."/>
            <person name="Andersen M.R."/>
            <person name="Archer D.B."/>
            <person name="Baker S.E."/>
            <person name="Benoit I."/>
            <person name="Brakhage A.A."/>
            <person name="Braus G.H."/>
            <person name="Fischer R."/>
            <person name="Frisvad J.C."/>
            <person name="Goldman G.H."/>
            <person name="Houbraken J."/>
            <person name="Oakley B."/>
            <person name="Pocsi I."/>
            <person name="Scazzocchio C."/>
            <person name="Seiboth B."/>
            <person name="vanKuyk P.A."/>
            <person name="Wortman J."/>
            <person name="Dyer P.S."/>
            <person name="Grigoriev I.V."/>
        </authorList>
    </citation>
    <scope>NUCLEOTIDE SEQUENCE [LARGE SCALE GENOMIC DNA]</scope>
    <source>
        <strain evidence="9">CBS 593.65</strain>
    </source>
</reference>
<dbReference type="PANTHER" id="PTHR34187:SF1">
    <property type="entry name" value="DUF202 DOMAIN-CONTAINING PROTEIN"/>
    <property type="match status" value="1"/>
</dbReference>
<dbReference type="Proteomes" id="UP000184356">
    <property type="component" value="Unassembled WGS sequence"/>
</dbReference>
<evidence type="ECO:0000256" key="5">
    <source>
        <dbReference type="SAM" id="MobiDB-lite"/>
    </source>
</evidence>
<dbReference type="InterPro" id="IPR003807">
    <property type="entry name" value="DUF202"/>
</dbReference>
<sequence>MVDAPPRPATHPVGSGNTSDRPYPTAGRDPEPSLHSITPSSRGRSPRSSSSDTSDSDLDRENYIGLHQIETQRNDDSTPSISSGEYRINTRRTVSRTSQSSRPPREGVLGRIQRFWTRNVVLTVAQKKNRDYFALERTFLAYIRTSVILAMQGVLIAQLFRLQSPHSSEGLGFHRVGVPLSVTCHCAALVTAVLGAHRFWKQQSAIALGTIYSGGWEMNCIGFLTTAVSFIN</sequence>
<dbReference type="AlphaFoldDB" id="A0A1L9TUC4"/>
<proteinExistence type="predicted"/>
<dbReference type="GO" id="GO:0012505">
    <property type="term" value="C:endomembrane system"/>
    <property type="evidence" value="ECO:0007669"/>
    <property type="project" value="UniProtKB-SubCell"/>
</dbReference>
<comment type="subcellular location">
    <subcellularLocation>
        <location evidence="1">Endomembrane system</location>
        <topology evidence="1">Multi-pass membrane protein</topology>
    </subcellularLocation>
</comment>
<evidence type="ECO:0000313" key="8">
    <source>
        <dbReference type="EMBL" id="OJJ63037.1"/>
    </source>
</evidence>